<dbReference type="NCBIfam" id="TIGR04336">
    <property type="entry name" value="AmmeMemoSam_B"/>
    <property type="match status" value="1"/>
</dbReference>
<dbReference type="Proteomes" id="UP000029224">
    <property type="component" value="Unassembled WGS sequence"/>
</dbReference>
<name>A0A090T0I8_9VIBR</name>
<reference evidence="2 3" key="2">
    <citation type="submission" date="2014-09" db="EMBL/GenBank/DDBJ databases">
        <authorList>
            <consortium name="NBRP consortium"/>
            <person name="Sawabe T."/>
            <person name="Meirelles P."/>
            <person name="Nakanishi M."/>
            <person name="Sayaka M."/>
            <person name="Hattori M."/>
            <person name="Ohkuma M."/>
        </authorList>
    </citation>
    <scope>NUCLEOTIDE SEQUENCE [LARGE SCALE GENOMIC DNA]</scope>
    <source>
        <strain evidence="2 3">JCM 19240</strain>
    </source>
</reference>
<dbReference type="AlphaFoldDB" id="A0A090T0I8"/>
<evidence type="ECO:0000256" key="1">
    <source>
        <dbReference type="ARBA" id="ARBA00006315"/>
    </source>
</evidence>
<comment type="caution">
    <text evidence="2">The sequence shown here is derived from an EMBL/GenBank/DDBJ whole genome shotgun (WGS) entry which is preliminary data.</text>
</comment>
<evidence type="ECO:0000313" key="3">
    <source>
        <dbReference type="Proteomes" id="UP000029224"/>
    </source>
</evidence>
<dbReference type="EMBL" id="BBMT01000003">
    <property type="protein sequence ID" value="GAL33510.1"/>
    <property type="molecule type" value="Genomic_DNA"/>
</dbReference>
<dbReference type="GO" id="GO:0051213">
    <property type="term" value="F:dioxygenase activity"/>
    <property type="evidence" value="ECO:0007669"/>
    <property type="project" value="UniProtKB-KW"/>
</dbReference>
<evidence type="ECO:0000313" key="2">
    <source>
        <dbReference type="EMBL" id="GAL33510.1"/>
    </source>
</evidence>
<dbReference type="Pfam" id="PF01875">
    <property type="entry name" value="Memo"/>
    <property type="match status" value="1"/>
</dbReference>
<organism evidence="2 3">
    <name type="scientific">Vibrio maritimus</name>
    <dbReference type="NCBI Taxonomy" id="990268"/>
    <lineage>
        <taxon>Bacteria</taxon>
        <taxon>Pseudomonadati</taxon>
        <taxon>Pseudomonadota</taxon>
        <taxon>Gammaproteobacteria</taxon>
        <taxon>Vibrionales</taxon>
        <taxon>Vibrionaceae</taxon>
        <taxon>Vibrio</taxon>
    </lineage>
</organism>
<dbReference type="Gene3D" id="3.40.830.10">
    <property type="entry name" value="LigB-like"/>
    <property type="match status" value="1"/>
</dbReference>
<reference evidence="2 3" key="1">
    <citation type="submission" date="2014-09" db="EMBL/GenBank/DDBJ databases">
        <title>Vibrio maritimus JCM 19240. (C210) whole genome shotgun sequence.</title>
        <authorList>
            <person name="Sawabe T."/>
            <person name="Meirelles P."/>
            <person name="Nakanishi M."/>
            <person name="Sayaka M."/>
            <person name="Hattori M."/>
            <person name="Ohkuma M."/>
        </authorList>
    </citation>
    <scope>NUCLEOTIDE SEQUENCE [LARGE SCALE GENOMIC DNA]</scope>
    <source>
        <strain evidence="2 3">JCM 19240</strain>
    </source>
</reference>
<gene>
    <name evidence="2" type="ORF">JCM19240_2206</name>
</gene>
<protein>
    <submittedName>
        <fullName evidence="2">Predicted dioxygenase</fullName>
    </submittedName>
</protein>
<dbReference type="PANTHER" id="PTHR11060:SF0">
    <property type="entry name" value="PROTEIN MEMO1"/>
    <property type="match status" value="1"/>
</dbReference>
<dbReference type="CDD" id="cd07361">
    <property type="entry name" value="MEMO_like"/>
    <property type="match status" value="1"/>
</dbReference>
<keyword evidence="2" id="KW-0223">Dioxygenase</keyword>
<dbReference type="PANTHER" id="PTHR11060">
    <property type="entry name" value="PROTEIN MEMO1"/>
    <property type="match status" value="1"/>
</dbReference>
<keyword evidence="2" id="KW-0560">Oxidoreductase</keyword>
<comment type="similarity">
    <text evidence="1">Belongs to the MEMO1 family.</text>
</comment>
<proteinExistence type="inferred from homology"/>
<sequence>MPTHRFFSTPLGDVRLDTETIAQLMNNPNCHYNDHAHAEEHSLEVQLPFLQLCLSDFELIPILTGTVNSIDVAQLIEPYWDDRTLLVISTDLSHFYTYEECEDIDSKSCSKIEEGRLLTSKEACGYLGVNAVNQLIKQQRCHLQQLSRTNSGDSPHGDKSRVVGYVSYAISR</sequence>
<keyword evidence="3" id="KW-1185">Reference proteome</keyword>
<dbReference type="InterPro" id="IPR002737">
    <property type="entry name" value="MEMO1_fam"/>
</dbReference>
<accession>A0A090T0I8</accession>